<proteinExistence type="predicted"/>
<name>A0AAW4WKY9_9FIRM</name>
<feature type="compositionally biased region" description="Acidic residues" evidence="1">
    <location>
        <begin position="203"/>
        <end position="212"/>
    </location>
</feature>
<evidence type="ECO:0000256" key="1">
    <source>
        <dbReference type="SAM" id="MobiDB-lite"/>
    </source>
</evidence>
<feature type="compositionally biased region" description="Basic and acidic residues" evidence="1">
    <location>
        <begin position="161"/>
        <end position="180"/>
    </location>
</feature>
<comment type="caution">
    <text evidence="2">The sequence shown here is derived from an EMBL/GenBank/DDBJ whole genome shotgun (WGS) entry which is preliminary data.</text>
</comment>
<dbReference type="RefSeq" id="WP_118088001.1">
    <property type="nucleotide sequence ID" value="NZ_JAJEQW010000012.1"/>
</dbReference>
<dbReference type="Proteomes" id="UP001198893">
    <property type="component" value="Unassembled WGS sequence"/>
</dbReference>
<feature type="region of interest" description="Disordered" evidence="1">
    <location>
        <begin position="161"/>
        <end position="220"/>
    </location>
</feature>
<reference evidence="2" key="1">
    <citation type="submission" date="2021-10" db="EMBL/GenBank/DDBJ databases">
        <title>Anaerobic single-cell dispensing facilitates the cultivation of human gut bacteria.</title>
        <authorList>
            <person name="Afrizal A."/>
        </authorList>
    </citation>
    <scope>NUCLEOTIDE SEQUENCE</scope>
    <source>
        <strain evidence="2">CLA-AA-H204</strain>
    </source>
</reference>
<dbReference type="EMBL" id="JAJEQW010000012">
    <property type="protein sequence ID" value="MCC2242790.1"/>
    <property type="molecule type" value="Genomic_DNA"/>
</dbReference>
<organism evidence="2 3">
    <name type="scientific">Roseburia amylophila</name>
    <dbReference type="NCBI Taxonomy" id="2981794"/>
    <lineage>
        <taxon>Bacteria</taxon>
        <taxon>Bacillati</taxon>
        <taxon>Bacillota</taxon>
        <taxon>Clostridia</taxon>
        <taxon>Lachnospirales</taxon>
        <taxon>Lachnospiraceae</taxon>
        <taxon>Roseburia</taxon>
    </lineage>
</organism>
<sequence>MSTQDKLERVLRDIHVLISRSELYDNTGEKIIVEKKKMFEYLNHLNACIYEMMDEYEVTQQSRDKAEREARKKGDAMIFKASRNAEDVYAAAVLYTDDALQRVQHIMQDTTDALQDILKKAQDDMKTQKVVIRENQSELKSQLQDMVDTEKYLKLIEERNHELEKEREKEKKEPREEKKSPYQAIKPEIRINPEYFKKAGIPLEDEEPEEDAAEGKKEIPEVTVDLDAEYFKWKAKEKDNKKK</sequence>
<evidence type="ECO:0000313" key="3">
    <source>
        <dbReference type="Proteomes" id="UP001198893"/>
    </source>
</evidence>
<dbReference type="AlphaFoldDB" id="A0AAW4WKY9"/>
<feature type="compositionally biased region" description="Basic and acidic residues" evidence="1">
    <location>
        <begin position="187"/>
        <end position="197"/>
    </location>
</feature>
<gene>
    <name evidence="2" type="ORF">LKD47_10820</name>
</gene>
<protein>
    <submittedName>
        <fullName evidence="2">Uncharacterized protein</fullName>
    </submittedName>
</protein>
<evidence type="ECO:0000313" key="2">
    <source>
        <dbReference type="EMBL" id="MCC2242790.1"/>
    </source>
</evidence>
<accession>A0AAW4WKY9</accession>